<sequence length="71" mass="7587">MNVPLSAELKPYIADFQVAWDQISIQPSNVGQYAVGVYPNLSLLSPAGNIAGAQELAQKAESDWAAALQKK</sequence>
<dbReference type="Proteomes" id="UP000287188">
    <property type="component" value="Unassembled WGS sequence"/>
</dbReference>
<protein>
    <submittedName>
        <fullName evidence="1">Uncharacterized protein</fullName>
    </submittedName>
</protein>
<accession>A0A402ADF5</accession>
<proteinExistence type="predicted"/>
<dbReference type="AlphaFoldDB" id="A0A402ADF5"/>
<dbReference type="EMBL" id="BIFS01000001">
    <property type="protein sequence ID" value="GCE17123.1"/>
    <property type="molecule type" value="Genomic_DNA"/>
</dbReference>
<evidence type="ECO:0000313" key="2">
    <source>
        <dbReference type="Proteomes" id="UP000287188"/>
    </source>
</evidence>
<evidence type="ECO:0000313" key="1">
    <source>
        <dbReference type="EMBL" id="GCE17123.1"/>
    </source>
</evidence>
<name>A0A402ADF5_9CHLR</name>
<comment type="caution">
    <text evidence="1">The sequence shown here is derived from an EMBL/GenBank/DDBJ whole genome shotgun (WGS) entry which is preliminary data.</text>
</comment>
<gene>
    <name evidence="1" type="ORF">KDK_09230</name>
</gene>
<organism evidence="1 2">
    <name type="scientific">Dictyobacter kobayashii</name>
    <dbReference type="NCBI Taxonomy" id="2014872"/>
    <lineage>
        <taxon>Bacteria</taxon>
        <taxon>Bacillati</taxon>
        <taxon>Chloroflexota</taxon>
        <taxon>Ktedonobacteria</taxon>
        <taxon>Ktedonobacterales</taxon>
        <taxon>Dictyobacteraceae</taxon>
        <taxon>Dictyobacter</taxon>
    </lineage>
</organism>
<keyword evidence="2" id="KW-1185">Reference proteome</keyword>
<reference evidence="2" key="1">
    <citation type="submission" date="2018-12" db="EMBL/GenBank/DDBJ databases">
        <title>Tengunoibacter tsumagoiensis gen. nov., sp. nov., Dictyobacter kobayashii sp. nov., D. alpinus sp. nov., and D. joshuensis sp. nov. and description of Dictyobacteraceae fam. nov. within the order Ktedonobacterales isolated from Tengu-no-mugimeshi.</title>
        <authorList>
            <person name="Wang C.M."/>
            <person name="Zheng Y."/>
            <person name="Sakai Y."/>
            <person name="Toyoda A."/>
            <person name="Minakuchi Y."/>
            <person name="Abe K."/>
            <person name="Yokota A."/>
            <person name="Yabe S."/>
        </authorList>
    </citation>
    <scope>NUCLEOTIDE SEQUENCE [LARGE SCALE GENOMIC DNA]</scope>
    <source>
        <strain evidence="2">Uno11</strain>
    </source>
</reference>
<dbReference type="RefSeq" id="WP_126548866.1">
    <property type="nucleotide sequence ID" value="NZ_BIFS01000001.1"/>
</dbReference>